<dbReference type="EMBL" id="JASSQD010000001">
    <property type="protein sequence ID" value="MDK9557786.1"/>
    <property type="molecule type" value="Genomic_DNA"/>
</dbReference>
<evidence type="ECO:0000313" key="3">
    <source>
        <dbReference type="Proteomes" id="UP001223547"/>
    </source>
</evidence>
<keyword evidence="1" id="KW-1133">Transmembrane helix</keyword>
<feature type="transmembrane region" description="Helical" evidence="1">
    <location>
        <begin position="38"/>
        <end position="60"/>
    </location>
</feature>
<sequence length="216" mass="24116">MSNELATIVLAACGGLLVIIGLLFFLRPRWLLGWLKGMAVFGLMLLGAYVLIIAVNLAGYQSLEGMQTVATISTQRQDDQLWRVTLEPRNDAAPFVETLSGDQWQVDARIIRFSGPLRWIGIAPGYRLERLGGRYTSLEQERSQPRSVVSLGEVTWPDLWALDQEFNMPFIEGVYGNATFMPMRDGALFDVRLSASGLVAVPVNQQARQAVQEWDQ</sequence>
<keyword evidence="3" id="KW-1185">Reference proteome</keyword>
<dbReference type="Proteomes" id="UP001223547">
    <property type="component" value="Unassembled WGS sequence"/>
</dbReference>
<organism evidence="2 3">
    <name type="scientific">Marinobacter albus</name>
    <dbReference type="NCBI Taxonomy" id="3030833"/>
    <lineage>
        <taxon>Bacteria</taxon>
        <taxon>Pseudomonadati</taxon>
        <taxon>Pseudomonadota</taxon>
        <taxon>Gammaproteobacteria</taxon>
        <taxon>Pseudomonadales</taxon>
        <taxon>Marinobacteraceae</taxon>
        <taxon>Marinobacter</taxon>
    </lineage>
</organism>
<accession>A0ABT7HBM6</accession>
<keyword evidence="1" id="KW-0472">Membrane</keyword>
<name>A0ABT7HBM6_9GAMM</name>
<dbReference type="RefSeq" id="WP_219865772.1">
    <property type="nucleotide sequence ID" value="NZ_JASSQD010000001.1"/>
</dbReference>
<feature type="transmembrane region" description="Helical" evidence="1">
    <location>
        <begin position="6"/>
        <end position="26"/>
    </location>
</feature>
<protein>
    <submittedName>
        <fullName evidence="2">Multidrug transporter</fullName>
    </submittedName>
</protein>
<proteinExistence type="predicted"/>
<evidence type="ECO:0000313" key="2">
    <source>
        <dbReference type="EMBL" id="MDK9557786.1"/>
    </source>
</evidence>
<comment type="caution">
    <text evidence="2">The sequence shown here is derived from an EMBL/GenBank/DDBJ whole genome shotgun (WGS) entry which is preliminary data.</text>
</comment>
<gene>
    <name evidence="2" type="ORF">QQF73_09140</name>
</gene>
<evidence type="ECO:0000256" key="1">
    <source>
        <dbReference type="SAM" id="Phobius"/>
    </source>
</evidence>
<reference evidence="2 3" key="1">
    <citation type="submission" date="2023-05" db="EMBL/GenBank/DDBJ databases">
        <title>Marinobacter albus sp. nov., a marine bacterium isolated from sand in a coastal intertidal zone of huludao.</title>
        <authorList>
            <person name="Deng T."/>
        </authorList>
    </citation>
    <scope>NUCLEOTIDE SEQUENCE [LARGE SCALE GENOMIC DNA]</scope>
    <source>
        <strain evidence="2 3">M216</strain>
    </source>
</reference>
<keyword evidence="1" id="KW-0812">Transmembrane</keyword>